<gene>
    <name evidence="1" type="ORF">FBY41_0609</name>
</gene>
<dbReference type="OrthoDB" id="9429449at2"/>
<keyword evidence="2" id="KW-1185">Reference proteome</keyword>
<dbReference type="Proteomes" id="UP000316747">
    <property type="component" value="Unassembled WGS sequence"/>
</dbReference>
<evidence type="ECO:0000313" key="2">
    <source>
        <dbReference type="Proteomes" id="UP000316747"/>
    </source>
</evidence>
<dbReference type="AlphaFoldDB" id="A0A543I0X2"/>
<dbReference type="RefSeq" id="WP_141841927.1">
    <property type="nucleotide sequence ID" value="NZ_VFPM01000001.1"/>
</dbReference>
<reference evidence="1 2" key="1">
    <citation type="submission" date="2019-06" db="EMBL/GenBank/DDBJ databases">
        <title>Genome sequencing of plant associated microbes to promote plant fitness in Sorghum bicolor and Oryza sativa.</title>
        <authorList>
            <person name="Coleman-Derr D."/>
        </authorList>
    </citation>
    <scope>NUCLEOTIDE SEQUENCE [LARGE SCALE GENOMIC DNA]</scope>
    <source>
        <strain evidence="1 2">KV-663</strain>
    </source>
</reference>
<evidence type="ECO:0000313" key="1">
    <source>
        <dbReference type="EMBL" id="TQM64244.1"/>
    </source>
</evidence>
<proteinExistence type="predicted"/>
<sequence length="127" mass="13677">MTFNAIPVRSAEGEALSAVAVSTAAPSGTTTSVACYLQKGSDITWQWGLNNDNSWFVLNGRWITTPYTGLTKFVTDTSRSELLAAAANAIRYYNKSGYTVESIFAADGIGGYNYPIVANGVELYPKF</sequence>
<comment type="caution">
    <text evidence="1">The sequence shown here is derived from an EMBL/GenBank/DDBJ whole genome shotgun (WGS) entry which is preliminary data.</text>
</comment>
<accession>A0A543I0X2</accession>
<organism evidence="1 2">
    <name type="scientific">Humibacillus xanthopallidus</name>
    <dbReference type="NCBI Taxonomy" id="412689"/>
    <lineage>
        <taxon>Bacteria</taxon>
        <taxon>Bacillati</taxon>
        <taxon>Actinomycetota</taxon>
        <taxon>Actinomycetes</taxon>
        <taxon>Micrococcales</taxon>
        <taxon>Intrasporangiaceae</taxon>
        <taxon>Humibacillus</taxon>
    </lineage>
</organism>
<protein>
    <submittedName>
        <fullName evidence="1">Uncharacterized protein</fullName>
    </submittedName>
</protein>
<name>A0A543I0X2_9MICO</name>
<dbReference type="EMBL" id="VFPM01000001">
    <property type="protein sequence ID" value="TQM64244.1"/>
    <property type="molecule type" value="Genomic_DNA"/>
</dbReference>